<accession>A0A2P2QNR0</accession>
<dbReference type="EMBL" id="GGEC01088166">
    <property type="protein sequence ID" value="MBX68650.1"/>
    <property type="molecule type" value="Transcribed_RNA"/>
</dbReference>
<sequence length="25" mass="2872">MGKIMMFKSSRNMLHLPSCSLMLQS</sequence>
<evidence type="ECO:0000313" key="1">
    <source>
        <dbReference type="EMBL" id="MBX68650.1"/>
    </source>
</evidence>
<proteinExistence type="predicted"/>
<protein>
    <submittedName>
        <fullName evidence="1">Uncharacterized protein</fullName>
    </submittedName>
</protein>
<reference evidence="1" key="1">
    <citation type="submission" date="2018-02" db="EMBL/GenBank/DDBJ databases">
        <title>Rhizophora mucronata_Transcriptome.</title>
        <authorList>
            <person name="Meera S.P."/>
            <person name="Sreeshan A."/>
            <person name="Augustine A."/>
        </authorList>
    </citation>
    <scope>NUCLEOTIDE SEQUENCE</scope>
    <source>
        <tissue evidence="1">Leaf</tissue>
    </source>
</reference>
<organism evidence="1">
    <name type="scientific">Rhizophora mucronata</name>
    <name type="common">Asiatic mangrove</name>
    <dbReference type="NCBI Taxonomy" id="61149"/>
    <lineage>
        <taxon>Eukaryota</taxon>
        <taxon>Viridiplantae</taxon>
        <taxon>Streptophyta</taxon>
        <taxon>Embryophyta</taxon>
        <taxon>Tracheophyta</taxon>
        <taxon>Spermatophyta</taxon>
        <taxon>Magnoliopsida</taxon>
        <taxon>eudicotyledons</taxon>
        <taxon>Gunneridae</taxon>
        <taxon>Pentapetalae</taxon>
        <taxon>rosids</taxon>
        <taxon>fabids</taxon>
        <taxon>Malpighiales</taxon>
        <taxon>Rhizophoraceae</taxon>
        <taxon>Rhizophora</taxon>
    </lineage>
</organism>
<dbReference type="AlphaFoldDB" id="A0A2P2QNR0"/>
<name>A0A2P2QNR0_RHIMU</name>